<protein>
    <recommendedName>
        <fullName evidence="1">Gfd2/YDR514C-like C-terminal domain-containing protein</fullName>
    </recommendedName>
</protein>
<keyword evidence="3" id="KW-1185">Reference proteome</keyword>
<accession>A0A9P9JF69</accession>
<dbReference type="InterPro" id="IPR048519">
    <property type="entry name" value="Gfd2/YDR514C-like_C"/>
</dbReference>
<evidence type="ECO:0000313" key="3">
    <source>
        <dbReference type="Proteomes" id="UP000738349"/>
    </source>
</evidence>
<dbReference type="PANTHER" id="PTHR28083:SF1">
    <property type="entry name" value="GOOD FOR FULL DBP5 ACTIVITY PROTEIN 2"/>
    <property type="match status" value="1"/>
</dbReference>
<dbReference type="Proteomes" id="UP000738349">
    <property type="component" value="Unassembled WGS sequence"/>
</dbReference>
<dbReference type="PANTHER" id="PTHR28083">
    <property type="entry name" value="GOOD FOR FULL DBP5 ACTIVITY PROTEIN 2"/>
    <property type="match status" value="1"/>
</dbReference>
<evidence type="ECO:0000313" key="2">
    <source>
        <dbReference type="EMBL" id="KAH7165712.1"/>
    </source>
</evidence>
<dbReference type="Pfam" id="PF21762">
    <property type="entry name" value="DEDDh_C"/>
    <property type="match status" value="1"/>
</dbReference>
<name>A0A9P9JF69_9HYPO</name>
<reference evidence="2" key="1">
    <citation type="journal article" date="2021" name="Nat. Commun.">
        <title>Genetic determinants of endophytism in the Arabidopsis root mycobiome.</title>
        <authorList>
            <person name="Mesny F."/>
            <person name="Miyauchi S."/>
            <person name="Thiergart T."/>
            <person name="Pickel B."/>
            <person name="Atanasova L."/>
            <person name="Karlsson M."/>
            <person name="Huettel B."/>
            <person name="Barry K.W."/>
            <person name="Haridas S."/>
            <person name="Chen C."/>
            <person name="Bauer D."/>
            <person name="Andreopoulos W."/>
            <person name="Pangilinan J."/>
            <person name="LaButti K."/>
            <person name="Riley R."/>
            <person name="Lipzen A."/>
            <person name="Clum A."/>
            <person name="Drula E."/>
            <person name="Henrissat B."/>
            <person name="Kohler A."/>
            <person name="Grigoriev I.V."/>
            <person name="Martin F.M."/>
            <person name="Hacquard S."/>
        </authorList>
    </citation>
    <scope>NUCLEOTIDE SEQUENCE</scope>
    <source>
        <strain evidence="2">MPI-CAGE-AT-0147</strain>
    </source>
</reference>
<dbReference type="OrthoDB" id="5953249at2759"/>
<feature type="domain" description="Gfd2/YDR514C-like C-terminal" evidence="1">
    <location>
        <begin position="83"/>
        <end position="215"/>
    </location>
</feature>
<dbReference type="InterPro" id="IPR040151">
    <property type="entry name" value="Gfd2/YDR514C-like"/>
</dbReference>
<sequence length="345" mass="39890">MKVLPWYDQLGLSPDGLFEEVPLYSCGPLRAEPPEGVDTVLPTVSHSQDAPFSTLPKTDYKLVALDIQELCMYKMAKHAGGEEYRYKPVTEIGFTYLDMRTVYGRRGTPPGDRGSSWFRFMNPSHFIIEEYQDHRGHLCQSDTPHDHTYTFAFGKSKTMKEENIARRLHEFFLSLQRSNRTKKEKADKTNRQIIFLTFGSDLVERTLSRLGLSSWFNLPNVKLWDVEKDLELELLFDWRKTEFEYVLEILGLRFVDNRFGSIMRCAGNASVFLIQAFLALFYKNGRQSVAFAARKPMPWLPYTWVGFTLDQANIAPGETPRRRADDQVNDAKVPQKMNGEAFRDL</sequence>
<dbReference type="EMBL" id="JAGMUV010000003">
    <property type="protein sequence ID" value="KAH7165712.1"/>
    <property type="molecule type" value="Genomic_DNA"/>
</dbReference>
<evidence type="ECO:0000259" key="1">
    <source>
        <dbReference type="Pfam" id="PF21762"/>
    </source>
</evidence>
<comment type="caution">
    <text evidence="2">The sequence shown here is derived from an EMBL/GenBank/DDBJ whole genome shotgun (WGS) entry which is preliminary data.</text>
</comment>
<organism evidence="2 3">
    <name type="scientific">Dactylonectria macrodidyma</name>
    <dbReference type="NCBI Taxonomy" id="307937"/>
    <lineage>
        <taxon>Eukaryota</taxon>
        <taxon>Fungi</taxon>
        <taxon>Dikarya</taxon>
        <taxon>Ascomycota</taxon>
        <taxon>Pezizomycotina</taxon>
        <taxon>Sordariomycetes</taxon>
        <taxon>Hypocreomycetidae</taxon>
        <taxon>Hypocreales</taxon>
        <taxon>Nectriaceae</taxon>
        <taxon>Dactylonectria</taxon>
    </lineage>
</organism>
<dbReference type="AlphaFoldDB" id="A0A9P9JF69"/>
<proteinExistence type="predicted"/>
<gene>
    <name evidence="2" type="ORF">EDB81DRAFT_838410</name>
</gene>